<dbReference type="STRING" id="398512.Bccel_4404"/>
<comment type="caution">
    <text evidence="2">The sequence shown here is derived from an EMBL/GenBank/DDBJ whole genome shotgun (WGS) entry which is preliminary data.</text>
</comment>
<dbReference type="eggNOG" id="COG1358">
    <property type="taxonomic scope" value="Bacteria"/>
</dbReference>
<accession>A0A0L6JTX2</accession>
<dbReference type="Gene3D" id="3.30.1330.30">
    <property type="match status" value="1"/>
</dbReference>
<feature type="domain" description="Ribosomal protein eL8/eL30/eS12/Gadd45" evidence="1">
    <location>
        <begin position="6"/>
        <end position="77"/>
    </location>
</feature>
<evidence type="ECO:0000313" key="2">
    <source>
        <dbReference type="EMBL" id="KNY29130.1"/>
    </source>
</evidence>
<keyword evidence="2" id="KW-0689">Ribosomal protein</keyword>
<protein>
    <submittedName>
        <fullName evidence="2">Ribosomal protein L7Ae/L30e/S12e/Gadd45</fullName>
    </submittedName>
</protein>
<evidence type="ECO:0000313" key="3">
    <source>
        <dbReference type="Proteomes" id="UP000036923"/>
    </source>
</evidence>
<dbReference type="Proteomes" id="UP000036923">
    <property type="component" value="Unassembled WGS sequence"/>
</dbReference>
<gene>
    <name evidence="2" type="ORF">Bccel_4404</name>
</gene>
<dbReference type="OrthoDB" id="2353623at2"/>
<dbReference type="Pfam" id="PF01248">
    <property type="entry name" value="Ribosomal_L7Ae"/>
    <property type="match status" value="1"/>
</dbReference>
<dbReference type="PRINTS" id="PR00884">
    <property type="entry name" value="RIBOSOMALHS6"/>
</dbReference>
<dbReference type="AlphaFoldDB" id="A0A0L6JTX2"/>
<reference evidence="3" key="1">
    <citation type="submission" date="2015-07" db="EMBL/GenBank/DDBJ databases">
        <title>Near-Complete Genome Sequence of the Cellulolytic Bacterium Bacteroides (Pseudobacteroides) cellulosolvens ATCC 35603.</title>
        <authorList>
            <person name="Dassa B."/>
            <person name="Utturkar S.M."/>
            <person name="Klingeman D.M."/>
            <person name="Hurt R.A."/>
            <person name="Keller M."/>
            <person name="Xu J."/>
            <person name="Reddy Y.H.K."/>
            <person name="Borovok I."/>
            <person name="Grinberg I.R."/>
            <person name="Lamed R."/>
            <person name="Zhivin O."/>
            <person name="Bayer E.A."/>
            <person name="Brown S.D."/>
        </authorList>
    </citation>
    <scope>NUCLEOTIDE SEQUENCE [LARGE SCALE GENOMIC DNA]</scope>
    <source>
        <strain evidence="3">DSM 2933</strain>
    </source>
</reference>
<sequence>MLESIKSSKKTIGIRQSMKAVENGLADTVYIAKDADEKVVRSIKELCSSSDIEIVYIDTMKQLGKACGIEVGAAVACVLK</sequence>
<evidence type="ECO:0000259" key="1">
    <source>
        <dbReference type="Pfam" id="PF01248"/>
    </source>
</evidence>
<keyword evidence="2" id="KW-0687">Ribonucleoprotein</keyword>
<dbReference type="GO" id="GO:0005840">
    <property type="term" value="C:ribosome"/>
    <property type="evidence" value="ECO:0007669"/>
    <property type="project" value="UniProtKB-KW"/>
</dbReference>
<dbReference type="EMBL" id="LGTC01000001">
    <property type="protein sequence ID" value="KNY29130.1"/>
    <property type="molecule type" value="Genomic_DNA"/>
</dbReference>
<dbReference type="PATRIC" id="fig|398512.5.peg.4613"/>
<proteinExistence type="predicted"/>
<dbReference type="InterPro" id="IPR004038">
    <property type="entry name" value="Ribosomal_eL8/eL30/eS12/Gad45"/>
</dbReference>
<keyword evidence="3" id="KW-1185">Reference proteome</keyword>
<dbReference type="InterPro" id="IPR029064">
    <property type="entry name" value="Ribosomal_eL30-like_sf"/>
</dbReference>
<dbReference type="SUPFAM" id="SSF55315">
    <property type="entry name" value="L30e-like"/>
    <property type="match status" value="1"/>
</dbReference>
<name>A0A0L6JTX2_9FIRM</name>
<dbReference type="RefSeq" id="WP_036937183.1">
    <property type="nucleotide sequence ID" value="NZ_JQKC01000005.1"/>
</dbReference>
<organism evidence="2 3">
    <name type="scientific">Pseudobacteroides cellulosolvens ATCC 35603 = DSM 2933</name>
    <dbReference type="NCBI Taxonomy" id="398512"/>
    <lineage>
        <taxon>Bacteria</taxon>
        <taxon>Bacillati</taxon>
        <taxon>Bacillota</taxon>
        <taxon>Clostridia</taxon>
        <taxon>Eubacteriales</taxon>
        <taxon>Oscillospiraceae</taxon>
        <taxon>Pseudobacteroides</taxon>
    </lineage>
</organism>